<dbReference type="Proteomes" id="UP000184526">
    <property type="component" value="Unassembled WGS sequence"/>
</dbReference>
<dbReference type="RefSeq" id="WP_072832581.1">
    <property type="nucleotide sequence ID" value="NZ_FQXP01000012.1"/>
</dbReference>
<accession>A0A1M5Y991</accession>
<evidence type="ECO:0000313" key="3">
    <source>
        <dbReference type="EMBL" id="SHI08650.1"/>
    </source>
</evidence>
<dbReference type="Gene3D" id="1.10.8.1040">
    <property type="match status" value="1"/>
</dbReference>
<dbReference type="GO" id="GO:0003755">
    <property type="term" value="F:peptidyl-prolyl cis-trans isomerase activity"/>
    <property type="evidence" value="ECO:0007669"/>
    <property type="project" value="UniProtKB-KW"/>
</dbReference>
<dbReference type="InterPro" id="IPR027304">
    <property type="entry name" value="Trigger_fact/SurA_dom_sf"/>
</dbReference>
<gene>
    <name evidence="3" type="ORF">SAMN02745196_02756</name>
</gene>
<dbReference type="InterPro" id="IPR050245">
    <property type="entry name" value="PrsA_foldase"/>
</dbReference>
<name>A0A1M5Y991_9CLOT</name>
<evidence type="ECO:0000256" key="1">
    <source>
        <dbReference type="PROSITE-ProRule" id="PRU00278"/>
    </source>
</evidence>
<evidence type="ECO:0000313" key="4">
    <source>
        <dbReference type="Proteomes" id="UP000184526"/>
    </source>
</evidence>
<keyword evidence="1" id="KW-0697">Rotamase</keyword>
<dbReference type="EMBL" id="FQXP01000012">
    <property type="protein sequence ID" value="SHI08650.1"/>
    <property type="molecule type" value="Genomic_DNA"/>
</dbReference>
<dbReference type="PROSITE" id="PS50198">
    <property type="entry name" value="PPIC_PPIASE_2"/>
    <property type="match status" value="1"/>
</dbReference>
<dbReference type="PANTHER" id="PTHR47245">
    <property type="entry name" value="PEPTIDYLPROLYL ISOMERASE"/>
    <property type="match status" value="1"/>
</dbReference>
<reference evidence="3 4" key="1">
    <citation type="submission" date="2016-11" db="EMBL/GenBank/DDBJ databases">
        <authorList>
            <person name="Jaros S."/>
            <person name="Januszkiewicz K."/>
            <person name="Wedrychowicz H."/>
        </authorList>
    </citation>
    <scope>NUCLEOTIDE SEQUENCE [LARGE SCALE GENOMIC DNA]</scope>
    <source>
        <strain evidence="3 4">DSM 3089</strain>
    </source>
</reference>
<dbReference type="PANTHER" id="PTHR47245:SF2">
    <property type="entry name" value="PEPTIDYL-PROLYL CIS-TRANS ISOMERASE HP_0175-RELATED"/>
    <property type="match status" value="1"/>
</dbReference>
<keyword evidence="4" id="KW-1185">Reference proteome</keyword>
<dbReference type="AlphaFoldDB" id="A0A1M5Y991"/>
<dbReference type="SUPFAM" id="SSF109998">
    <property type="entry name" value="Triger factor/SurA peptide-binding domain-like"/>
    <property type="match status" value="1"/>
</dbReference>
<sequence length="247" mass="27708">MSKVIAKVNGREITQTDMEVLLSGLQPQVAAQFYSPEGQERLLEELINQELLYTDAVDSNYEAEEEFIKEMEQVKANVLKQYALRKVLNEAKVSDEEIEAHYNENKEQFVQPEMAKASHILVETEEKANELLAKIKEGASFEEMAQEHSTCPSSQAGGDLGEFPRGSMVPEFEEMTFSMTPGEVNGPVKTQFGYHLIKLVSKTDAAPKSFEEVKNNIAQQLLGKKQQEAYMAKTADLKAKANIEIVK</sequence>
<feature type="domain" description="PpiC" evidence="2">
    <location>
        <begin position="112"/>
        <end position="201"/>
    </location>
</feature>
<organism evidence="3 4">
    <name type="scientific">Clostridium collagenovorans DSM 3089</name>
    <dbReference type="NCBI Taxonomy" id="1121306"/>
    <lineage>
        <taxon>Bacteria</taxon>
        <taxon>Bacillati</taxon>
        <taxon>Bacillota</taxon>
        <taxon>Clostridia</taxon>
        <taxon>Eubacteriales</taxon>
        <taxon>Clostridiaceae</taxon>
        <taxon>Clostridium</taxon>
    </lineage>
</organism>
<dbReference type="InterPro" id="IPR046357">
    <property type="entry name" value="PPIase_dom_sf"/>
</dbReference>
<dbReference type="SUPFAM" id="SSF54534">
    <property type="entry name" value="FKBP-like"/>
    <property type="match status" value="1"/>
</dbReference>
<dbReference type="Pfam" id="PF13616">
    <property type="entry name" value="Rotamase_3"/>
    <property type="match status" value="1"/>
</dbReference>
<keyword evidence="1 3" id="KW-0413">Isomerase</keyword>
<protein>
    <submittedName>
        <fullName evidence="3">Peptidyl-prolyl cis-trans isomerase C</fullName>
    </submittedName>
</protein>
<dbReference type="STRING" id="1121306.SAMN02745196_02756"/>
<dbReference type="Gene3D" id="3.10.50.40">
    <property type="match status" value="1"/>
</dbReference>
<proteinExistence type="predicted"/>
<evidence type="ECO:0000259" key="2">
    <source>
        <dbReference type="PROSITE" id="PS50198"/>
    </source>
</evidence>
<dbReference type="InterPro" id="IPR000297">
    <property type="entry name" value="PPIase_PpiC"/>
</dbReference>